<keyword evidence="3" id="KW-1185">Reference proteome</keyword>
<organism evidence="2 3">
    <name type="scientific">Nocardioides islandensis</name>
    <dbReference type="NCBI Taxonomy" id="433663"/>
    <lineage>
        <taxon>Bacteria</taxon>
        <taxon>Bacillati</taxon>
        <taxon>Actinomycetota</taxon>
        <taxon>Actinomycetes</taxon>
        <taxon>Propionibacteriales</taxon>
        <taxon>Nocardioidaceae</taxon>
        <taxon>Nocardioides</taxon>
    </lineage>
</organism>
<evidence type="ECO:0000256" key="1">
    <source>
        <dbReference type="SAM" id="Phobius"/>
    </source>
</evidence>
<evidence type="ECO:0000313" key="3">
    <source>
        <dbReference type="Proteomes" id="UP000640489"/>
    </source>
</evidence>
<dbReference type="AlphaFoldDB" id="A0A930VE54"/>
<sequence length="132" mass="14088">MFSIRNIGGVALFLAGTTWLWLTPAFAAKEVSTSGLAWTVTRILCLLTMASFAVATWGLFAQHSWWEPVALVSSALGILALIPYWLANTGGGGSTAATAYNAFIHVLMAAGVFALLLIPSLERWVNGNVMRS</sequence>
<accession>A0A930VE54</accession>
<evidence type="ECO:0000313" key="2">
    <source>
        <dbReference type="EMBL" id="MBF4762952.1"/>
    </source>
</evidence>
<dbReference type="EMBL" id="JADKPN010000002">
    <property type="protein sequence ID" value="MBF4762952.1"/>
    <property type="molecule type" value="Genomic_DNA"/>
</dbReference>
<protein>
    <submittedName>
        <fullName evidence="2">Uncharacterized protein</fullName>
    </submittedName>
</protein>
<dbReference type="Proteomes" id="UP000640489">
    <property type="component" value="Unassembled WGS sequence"/>
</dbReference>
<comment type="caution">
    <text evidence="2">The sequence shown here is derived from an EMBL/GenBank/DDBJ whole genome shotgun (WGS) entry which is preliminary data.</text>
</comment>
<keyword evidence="1" id="KW-1133">Transmembrane helix</keyword>
<dbReference type="RefSeq" id="WP_194706111.1">
    <property type="nucleotide sequence ID" value="NZ_JADKPN010000002.1"/>
</dbReference>
<reference evidence="2" key="1">
    <citation type="submission" date="2020-11" db="EMBL/GenBank/DDBJ databases">
        <title>Nocardioides sp. nov., isolated from Soil of Cynanchum wilfordii Hemsley rhizosphere.</title>
        <authorList>
            <person name="Lee J.-S."/>
            <person name="Suh M.K."/>
            <person name="Kim J.-S."/>
        </authorList>
    </citation>
    <scope>NUCLEOTIDE SEQUENCE</scope>
    <source>
        <strain evidence="2">KCTC 19275</strain>
    </source>
</reference>
<keyword evidence="1" id="KW-0472">Membrane</keyword>
<proteinExistence type="predicted"/>
<feature type="transmembrane region" description="Helical" evidence="1">
    <location>
        <begin position="99"/>
        <end position="121"/>
    </location>
</feature>
<feature type="transmembrane region" description="Helical" evidence="1">
    <location>
        <begin position="37"/>
        <end position="61"/>
    </location>
</feature>
<gene>
    <name evidence="2" type="ORF">ISU07_07410</name>
</gene>
<name>A0A930VE54_9ACTN</name>
<keyword evidence="1" id="KW-0812">Transmembrane</keyword>
<feature type="transmembrane region" description="Helical" evidence="1">
    <location>
        <begin position="68"/>
        <end position="87"/>
    </location>
</feature>